<dbReference type="Proteomes" id="UP000265955">
    <property type="component" value="Unassembled WGS sequence"/>
</dbReference>
<protein>
    <recommendedName>
        <fullName evidence="1">Peptidase C14 caspase domain-containing protein</fullName>
    </recommendedName>
</protein>
<evidence type="ECO:0000313" key="2">
    <source>
        <dbReference type="EMBL" id="RJF92045.1"/>
    </source>
</evidence>
<dbReference type="GO" id="GO:0004197">
    <property type="term" value="F:cysteine-type endopeptidase activity"/>
    <property type="evidence" value="ECO:0007669"/>
    <property type="project" value="InterPro"/>
</dbReference>
<dbReference type="Gene3D" id="3.40.50.1460">
    <property type="match status" value="1"/>
</dbReference>
<dbReference type="GO" id="GO:0006508">
    <property type="term" value="P:proteolysis"/>
    <property type="evidence" value="ECO:0007669"/>
    <property type="project" value="InterPro"/>
</dbReference>
<name>A0A3A3FL15_9BURK</name>
<dbReference type="EMBL" id="QYUO01000003">
    <property type="protein sequence ID" value="RJF92045.1"/>
    <property type="molecule type" value="Genomic_DNA"/>
</dbReference>
<comment type="caution">
    <text evidence="2">The sequence shown here is derived from an EMBL/GenBank/DDBJ whole genome shotgun (WGS) entry which is preliminary data.</text>
</comment>
<dbReference type="InterPro" id="IPR029030">
    <property type="entry name" value="Caspase-like_dom_sf"/>
</dbReference>
<gene>
    <name evidence="2" type="ORF">D3871_25655</name>
</gene>
<dbReference type="GO" id="GO:0009253">
    <property type="term" value="P:peptidoglycan catabolic process"/>
    <property type="evidence" value="ECO:0007669"/>
    <property type="project" value="InterPro"/>
</dbReference>
<dbReference type="SUPFAM" id="SSF55846">
    <property type="entry name" value="N-acetylmuramoyl-L-alanine amidase-like"/>
    <property type="match status" value="1"/>
</dbReference>
<dbReference type="InterPro" id="IPR036505">
    <property type="entry name" value="Amidase/PGRP_sf"/>
</dbReference>
<feature type="domain" description="Peptidase C14 caspase" evidence="1">
    <location>
        <begin position="631"/>
        <end position="882"/>
    </location>
</feature>
<dbReference type="GO" id="GO:0008745">
    <property type="term" value="F:N-acetylmuramoyl-L-alanine amidase activity"/>
    <property type="evidence" value="ECO:0007669"/>
    <property type="project" value="InterPro"/>
</dbReference>
<sequence>MMIGHVQQIDIEQLRLLLRRGWTRRINAIHLHHTWRPSQSHWAGAATMHAIDRFHGDVLGWQAAPAHLYLGPDGSIWTARNLDCPPASVAGHNGDLQDGPMAVALVGDFDHGRDTLCGKQEAVLHQVLAEICTGFLLGAETIRFPSEMISGRSSPGSGLNAELLRSKIRGRLQAQDAPAGRSPSSHARAYASHFGMPQDGTGWIPMQNAEPPNDLRQASYAWTGGATGGRDAREGFTPGDMEVFRRHVVNLQGGHLSSGGWYQTSEHDLDRLIADLDAWALTVGATPRIALIAHGGLVDEPVGLSMCLRDYQWWLGNGVYPVFFVWETGFIEVLLQGSRRELALQRREFFTDPFLEATLGPTIGRPTWDGIKASAFMASLPAGATGQAGGAALMAHKLVRWIRHFKDRQHKQVEVHAIGHSAGAIFHCHLLTLLAQLHAEAVNDQAAAPAIKTVNLLAPAARIDLFKATLLDQVGKSIGELSMFTMYQHEELRDDVIGLYRKSLLYFVRNACETPPYATPILGLEESIRADPHLNEFFGISGNARQAEVIWSPSVQISGRSASRAYAHGDFDNDAPTMNSVIRRILRLNDTDAIPVPHLGDGEREIKRASAMNIASLAPKPVSSELAGRGGRALCIGIDSYSTQPLSGCVADARASAVALEEWGFTVELLLDRDATRAAILARIAALLDSAGSGDMVVIQYAGHGTQFPNPDEPDGYNEVLVPYDYNNGEFILDDEVGSLLDQYRDRNLELVLFTDCCHCGTITRAAFDRQQPQRDRNSRYMKVPDNLMQAFLAKYTNADQIVGGRAIRKISRRGIGTVSGWELHYAACNDQQSAYEHGGRGDFTVELVKALAAARQRPSSYAELAATIARAFSGNALQSPGLNDPALKSGKLLFRHGVAQGGASMMKGGIAFPENGLLANPDDGNMAPVVTALRELSRRLDRLDEKIDRL</sequence>
<dbReference type="AlphaFoldDB" id="A0A3A3FL15"/>
<dbReference type="PANTHER" id="PTHR48104">
    <property type="entry name" value="METACASPASE-4"/>
    <property type="match status" value="1"/>
</dbReference>
<evidence type="ECO:0000259" key="1">
    <source>
        <dbReference type="Pfam" id="PF00656"/>
    </source>
</evidence>
<dbReference type="GO" id="GO:0005737">
    <property type="term" value="C:cytoplasm"/>
    <property type="evidence" value="ECO:0007669"/>
    <property type="project" value="TreeGrafter"/>
</dbReference>
<reference evidence="3" key="1">
    <citation type="submission" date="2018-09" db="EMBL/GenBank/DDBJ databases">
        <authorList>
            <person name="Zhu H."/>
        </authorList>
    </citation>
    <scope>NUCLEOTIDE SEQUENCE [LARGE SCALE GENOMIC DNA]</scope>
    <source>
        <strain evidence="3">K1R23-30</strain>
    </source>
</reference>
<dbReference type="PANTHER" id="PTHR48104:SF30">
    <property type="entry name" value="METACASPASE-1"/>
    <property type="match status" value="1"/>
</dbReference>
<keyword evidence="3" id="KW-1185">Reference proteome</keyword>
<proteinExistence type="predicted"/>
<dbReference type="InterPro" id="IPR011600">
    <property type="entry name" value="Pept_C14_caspase"/>
</dbReference>
<organism evidence="2 3">
    <name type="scientific">Noviherbaspirillum saxi</name>
    <dbReference type="NCBI Taxonomy" id="2320863"/>
    <lineage>
        <taxon>Bacteria</taxon>
        <taxon>Pseudomonadati</taxon>
        <taxon>Pseudomonadota</taxon>
        <taxon>Betaproteobacteria</taxon>
        <taxon>Burkholderiales</taxon>
        <taxon>Oxalobacteraceae</taxon>
        <taxon>Noviherbaspirillum</taxon>
    </lineage>
</organism>
<dbReference type="Pfam" id="PF00656">
    <property type="entry name" value="Peptidase_C14"/>
    <property type="match status" value="1"/>
</dbReference>
<evidence type="ECO:0000313" key="3">
    <source>
        <dbReference type="Proteomes" id="UP000265955"/>
    </source>
</evidence>
<dbReference type="InterPro" id="IPR050452">
    <property type="entry name" value="Metacaspase"/>
</dbReference>
<accession>A0A3A3FL15</accession>
<dbReference type="SUPFAM" id="SSF52129">
    <property type="entry name" value="Caspase-like"/>
    <property type="match status" value="1"/>
</dbReference>
<dbReference type="RefSeq" id="WP_119771931.1">
    <property type="nucleotide sequence ID" value="NZ_QYUO01000003.1"/>
</dbReference>
<dbReference type="Gene3D" id="3.40.80.10">
    <property type="entry name" value="Peptidoglycan recognition protein-like"/>
    <property type="match status" value="1"/>
</dbReference>
<dbReference type="OrthoDB" id="1491023at2"/>